<dbReference type="PANTHER" id="PTHR43035">
    <property type="entry name" value="FATTY ACID REPRESSION MUTANT PROTEIN 2-RELATED"/>
    <property type="match status" value="1"/>
</dbReference>
<evidence type="ECO:0000259" key="4">
    <source>
        <dbReference type="Pfam" id="PF00881"/>
    </source>
</evidence>
<sequence>MNQDLLNLLKQRRSIYALGKDVKQNPDDLVDLIEAVIQETPTAFNSQTTRAVFLFGEQHDKLWDIVVKRLESEVPTEQAYEATKQKIASFKAAYGTIMYFTDTDVVKQLENDFPLYAANFATWAEQAQGSAQLNTWVTLANNGIGANLQHYNPIIDDLVREAFDIPTNWNLRAQMPFGSIEGSAKDKDYMDRKDQFKVLPQ</sequence>
<dbReference type="Gene3D" id="3.40.109.10">
    <property type="entry name" value="NADH Oxidase"/>
    <property type="match status" value="1"/>
</dbReference>
<dbReference type="InterPro" id="IPR033877">
    <property type="entry name" value="Frm2/Hbn1"/>
</dbReference>
<comment type="caution">
    <text evidence="5">The sequence shown here is derived from an EMBL/GenBank/DDBJ whole genome shotgun (WGS) entry which is preliminary data.</text>
</comment>
<dbReference type="FunFam" id="3.40.109.10:FF:000001">
    <property type="entry name" value="Nitroreductase family"/>
    <property type="match status" value="1"/>
</dbReference>
<keyword evidence="2" id="KW-0963">Cytoplasm</keyword>
<dbReference type="EMBL" id="ANKW01000013">
    <property type="protein sequence ID" value="EPC20031.1"/>
    <property type="molecule type" value="Genomic_DNA"/>
</dbReference>
<feature type="non-terminal residue" evidence="5">
    <location>
        <position position="201"/>
    </location>
</feature>
<dbReference type="PANTHER" id="PTHR43035:SF1">
    <property type="entry name" value="FATTY ACID REPRESSION MUTANT PROTEIN 2-RELATED"/>
    <property type="match status" value="1"/>
</dbReference>
<dbReference type="Proteomes" id="UP000014281">
    <property type="component" value="Unassembled WGS sequence"/>
</dbReference>
<evidence type="ECO:0000256" key="3">
    <source>
        <dbReference type="ARBA" id="ARBA00023002"/>
    </source>
</evidence>
<evidence type="ECO:0000313" key="6">
    <source>
        <dbReference type="Proteomes" id="UP000014281"/>
    </source>
</evidence>
<dbReference type="AlphaFoldDB" id="A0A8E0M3A7"/>
<name>A0A8E0M3A7_LACPA</name>
<dbReference type="InterPro" id="IPR029479">
    <property type="entry name" value="Nitroreductase"/>
</dbReference>
<dbReference type="RefSeq" id="WP_016383578.1">
    <property type="nucleotide sequence ID" value="NZ_ANKW01000013.1"/>
</dbReference>
<accession>A0A8E0M3A7</accession>
<protein>
    <submittedName>
        <fullName evidence="5">Nitroreductase family protein</fullName>
    </submittedName>
</protein>
<feature type="domain" description="Nitroreductase" evidence="4">
    <location>
        <begin position="9"/>
        <end position="178"/>
    </location>
</feature>
<dbReference type="InterPro" id="IPR000415">
    <property type="entry name" value="Nitroreductase-like"/>
</dbReference>
<dbReference type="GO" id="GO:0016491">
    <property type="term" value="F:oxidoreductase activity"/>
    <property type="evidence" value="ECO:0007669"/>
    <property type="project" value="UniProtKB-KW"/>
</dbReference>
<evidence type="ECO:0000256" key="2">
    <source>
        <dbReference type="ARBA" id="ARBA00022490"/>
    </source>
</evidence>
<dbReference type="GO" id="GO:0005737">
    <property type="term" value="C:cytoplasm"/>
    <property type="evidence" value="ECO:0007669"/>
    <property type="project" value="UniProtKB-SubCell"/>
</dbReference>
<gene>
    <name evidence="5" type="ORF">Lpp122_1164</name>
</gene>
<comment type="subcellular location">
    <subcellularLocation>
        <location evidence="1">Cytoplasm</location>
    </subcellularLocation>
</comment>
<dbReference type="SUPFAM" id="SSF55469">
    <property type="entry name" value="FMN-dependent nitroreductase-like"/>
    <property type="match status" value="1"/>
</dbReference>
<evidence type="ECO:0000256" key="1">
    <source>
        <dbReference type="ARBA" id="ARBA00004496"/>
    </source>
</evidence>
<keyword evidence="3" id="KW-0560">Oxidoreductase</keyword>
<proteinExistence type="predicted"/>
<dbReference type="Pfam" id="PF00881">
    <property type="entry name" value="Nitroreductase"/>
    <property type="match status" value="1"/>
</dbReference>
<dbReference type="CDD" id="cd02140">
    <property type="entry name" value="Frm2-like"/>
    <property type="match status" value="1"/>
</dbReference>
<dbReference type="GO" id="GO:0034599">
    <property type="term" value="P:cellular response to oxidative stress"/>
    <property type="evidence" value="ECO:0007669"/>
    <property type="project" value="InterPro"/>
</dbReference>
<organism evidence="5 6">
    <name type="scientific">Lacticaseibacillus paracasei subsp. paracasei Lpp122</name>
    <dbReference type="NCBI Taxonomy" id="1256218"/>
    <lineage>
        <taxon>Bacteria</taxon>
        <taxon>Bacillati</taxon>
        <taxon>Bacillota</taxon>
        <taxon>Bacilli</taxon>
        <taxon>Lactobacillales</taxon>
        <taxon>Lactobacillaceae</taxon>
        <taxon>Lacticaseibacillus</taxon>
    </lineage>
</organism>
<evidence type="ECO:0000313" key="5">
    <source>
        <dbReference type="EMBL" id="EPC20031.1"/>
    </source>
</evidence>
<reference evidence="5 6" key="1">
    <citation type="journal article" date="2013" name="PLoS ONE">
        <title>Lactobacillus paracasei comparative genomics: towards species pan-genome definition and exploitation of diversity.</title>
        <authorList>
            <person name="Smokvina T."/>
            <person name="Wels M."/>
            <person name="Polka J."/>
            <person name="Chervaux C."/>
            <person name="Brisse S."/>
            <person name="Boekhorst J."/>
            <person name="van Hylckama Vlieg J.E."/>
            <person name="Siezen R.J."/>
        </authorList>
    </citation>
    <scope>NUCLEOTIDE SEQUENCE [LARGE SCALE GENOMIC DNA]</scope>
    <source>
        <strain evidence="5 6">Lpp122</strain>
    </source>
</reference>